<keyword evidence="1" id="KW-1133">Transmembrane helix</keyword>
<gene>
    <name evidence="2" type="primary">orf111</name>
</gene>
<reference evidence="2" key="1">
    <citation type="submission" date="2017-11" db="EMBL/GenBank/DDBJ databases">
        <title>Analysis of Pleurotus Pulmonarius Mitogenome and Mitochondrial Inheritance.</title>
        <authorList>
            <person name="Ye L."/>
            <person name="Wu X."/>
            <person name="Meng G."/>
            <person name="Deng Y."/>
        </authorList>
    </citation>
    <scope>NUCLEOTIDE SEQUENCE</scope>
    <source>
        <strain evidence="2">X1-15</strain>
    </source>
</reference>
<keyword evidence="2" id="KW-0496">Mitochondrion</keyword>
<feature type="transmembrane region" description="Helical" evidence="1">
    <location>
        <begin position="24"/>
        <end position="51"/>
    </location>
</feature>
<geneLocation type="mitochondrion" evidence="2"/>
<dbReference type="EMBL" id="MG579954">
    <property type="protein sequence ID" value="AWN55951.1"/>
    <property type="molecule type" value="Genomic_DNA"/>
</dbReference>
<evidence type="ECO:0000256" key="1">
    <source>
        <dbReference type="SAM" id="Phobius"/>
    </source>
</evidence>
<protein>
    <submittedName>
        <fullName evidence="2">Uncharacterized protein</fullName>
    </submittedName>
</protein>
<sequence>MKEFLEFLNHFGIHLTVNESSSPILGFCVVILVLSILALLCVLNIIIYLIVLNISENKYILDKISEYKLFFKIFILYKNTRLVYLAFEFMFLIINLFSIIYLCGRVAYGIS</sequence>
<keyword evidence="1" id="KW-0472">Membrane</keyword>
<organism evidence="2">
    <name type="scientific">Pleurotus pulmonarius</name>
    <name type="common">Indian oyster mushroom</name>
    <dbReference type="NCBI Taxonomy" id="28995"/>
    <lineage>
        <taxon>Eukaryota</taxon>
        <taxon>Fungi</taxon>
        <taxon>Dikarya</taxon>
        <taxon>Basidiomycota</taxon>
        <taxon>Agaricomycotina</taxon>
        <taxon>Agaricomycetes</taxon>
        <taxon>Agaricomycetidae</taxon>
        <taxon>Agaricales</taxon>
        <taxon>Pleurotineae</taxon>
        <taxon>Pleurotaceae</taxon>
        <taxon>Pleurotus</taxon>
    </lineage>
</organism>
<name>A0A2U8XDR7_PLEPU</name>
<keyword evidence="1" id="KW-0812">Transmembrane</keyword>
<feature type="transmembrane region" description="Helical" evidence="1">
    <location>
        <begin position="82"/>
        <end position="108"/>
    </location>
</feature>
<evidence type="ECO:0000313" key="2">
    <source>
        <dbReference type="EMBL" id="AWN55951.1"/>
    </source>
</evidence>
<proteinExistence type="predicted"/>
<accession>A0A2U8XDR7</accession>
<dbReference type="AlphaFoldDB" id="A0A2U8XDR7"/>